<dbReference type="Gene3D" id="3.40.50.300">
    <property type="entry name" value="P-loop containing nucleotide triphosphate hydrolases"/>
    <property type="match status" value="2"/>
</dbReference>
<feature type="transmembrane region" description="Helical" evidence="7">
    <location>
        <begin position="619"/>
        <end position="641"/>
    </location>
</feature>
<dbReference type="EMBL" id="LNIX01000009">
    <property type="protein sequence ID" value="OXA50502.1"/>
    <property type="molecule type" value="Genomic_DNA"/>
</dbReference>
<evidence type="ECO:0000313" key="9">
    <source>
        <dbReference type="EMBL" id="OXA50502.1"/>
    </source>
</evidence>
<dbReference type="InterPro" id="IPR050352">
    <property type="entry name" value="ABCG_transporters"/>
</dbReference>
<feature type="transmembrane region" description="Helical" evidence="7">
    <location>
        <begin position="550"/>
        <end position="569"/>
    </location>
</feature>
<dbReference type="OrthoDB" id="10042850at2759"/>
<dbReference type="Pfam" id="PF01061">
    <property type="entry name" value="ABC2_membrane"/>
    <property type="match status" value="1"/>
</dbReference>
<keyword evidence="3" id="KW-0813">Transport</keyword>
<keyword evidence="5 7" id="KW-1133">Transmembrane helix</keyword>
<feature type="transmembrane region" description="Helical" evidence="7">
    <location>
        <begin position="762"/>
        <end position="787"/>
    </location>
</feature>
<proteinExistence type="inferred from homology"/>
<evidence type="ECO:0000256" key="7">
    <source>
        <dbReference type="SAM" id="Phobius"/>
    </source>
</evidence>
<dbReference type="InterPro" id="IPR017871">
    <property type="entry name" value="ABC_transporter-like_CS"/>
</dbReference>
<name>A0A226DYH2_FOLCA</name>
<accession>A0A226DYH2</accession>
<dbReference type="GO" id="GO:0016887">
    <property type="term" value="F:ATP hydrolysis activity"/>
    <property type="evidence" value="ECO:0007669"/>
    <property type="project" value="InterPro"/>
</dbReference>
<dbReference type="OMA" id="INYWILI"/>
<organism evidence="9 10">
    <name type="scientific">Folsomia candida</name>
    <name type="common">Springtail</name>
    <dbReference type="NCBI Taxonomy" id="158441"/>
    <lineage>
        <taxon>Eukaryota</taxon>
        <taxon>Metazoa</taxon>
        <taxon>Ecdysozoa</taxon>
        <taxon>Arthropoda</taxon>
        <taxon>Hexapoda</taxon>
        <taxon>Collembola</taxon>
        <taxon>Entomobryomorpha</taxon>
        <taxon>Isotomoidea</taxon>
        <taxon>Isotomidae</taxon>
        <taxon>Proisotominae</taxon>
        <taxon>Folsomia</taxon>
    </lineage>
</organism>
<evidence type="ECO:0000256" key="3">
    <source>
        <dbReference type="ARBA" id="ARBA00022448"/>
    </source>
</evidence>
<evidence type="ECO:0000256" key="2">
    <source>
        <dbReference type="ARBA" id="ARBA00005814"/>
    </source>
</evidence>
<dbReference type="PROSITE" id="PS50893">
    <property type="entry name" value="ABC_TRANSPORTER_2"/>
    <property type="match status" value="1"/>
</dbReference>
<keyword evidence="9" id="KW-0067">ATP-binding</keyword>
<keyword evidence="4 7" id="KW-0812">Transmembrane</keyword>
<gene>
    <name evidence="9" type="ORF">Fcan01_15178</name>
</gene>
<dbReference type="PROSITE" id="PS00211">
    <property type="entry name" value="ABC_TRANSPORTER_1"/>
    <property type="match status" value="1"/>
</dbReference>
<comment type="subcellular location">
    <subcellularLocation>
        <location evidence="1">Membrane</location>
        <topology evidence="1">Multi-pass membrane protein</topology>
    </subcellularLocation>
</comment>
<evidence type="ECO:0000313" key="10">
    <source>
        <dbReference type="Proteomes" id="UP000198287"/>
    </source>
</evidence>
<dbReference type="InterPro" id="IPR003439">
    <property type="entry name" value="ABC_transporter-like_ATP-bd"/>
</dbReference>
<evidence type="ECO:0000259" key="8">
    <source>
        <dbReference type="PROSITE" id="PS50893"/>
    </source>
</evidence>
<feature type="domain" description="ABC transporter" evidence="8">
    <location>
        <begin position="20"/>
        <end position="266"/>
    </location>
</feature>
<evidence type="ECO:0000256" key="6">
    <source>
        <dbReference type="ARBA" id="ARBA00023136"/>
    </source>
</evidence>
<dbReference type="Proteomes" id="UP000198287">
    <property type="component" value="Unassembled WGS sequence"/>
</dbReference>
<feature type="transmembrane region" description="Helical" evidence="7">
    <location>
        <begin position="702"/>
        <end position="720"/>
    </location>
</feature>
<feature type="transmembrane region" description="Helical" evidence="7">
    <location>
        <begin position="479"/>
        <end position="498"/>
    </location>
</feature>
<keyword evidence="9" id="KW-0547">Nucleotide-binding</keyword>
<comment type="similarity">
    <text evidence="2">Belongs to the ABC transporter superfamily. ABCG family. Eye pigment precursor importer (TC 3.A.1.204) subfamily.</text>
</comment>
<evidence type="ECO:0000256" key="4">
    <source>
        <dbReference type="ARBA" id="ARBA00022692"/>
    </source>
</evidence>
<keyword evidence="10" id="KW-1185">Reference proteome</keyword>
<dbReference type="GO" id="GO:0005524">
    <property type="term" value="F:ATP binding"/>
    <property type="evidence" value="ECO:0007669"/>
    <property type="project" value="UniProtKB-KW"/>
</dbReference>
<keyword evidence="6 7" id="KW-0472">Membrane</keyword>
<protein>
    <submittedName>
        <fullName evidence="9">ATP-binding cassette sub-family G member 1</fullName>
    </submittedName>
</protein>
<dbReference type="PANTHER" id="PTHR48041:SF78">
    <property type="entry name" value="ABC TRANSPORTER EXPRESSED IN TRACHEA, ISOFORM A"/>
    <property type="match status" value="1"/>
</dbReference>
<reference evidence="9 10" key="1">
    <citation type="submission" date="2015-12" db="EMBL/GenBank/DDBJ databases">
        <title>The genome of Folsomia candida.</title>
        <authorList>
            <person name="Faddeeva A."/>
            <person name="Derks M.F."/>
            <person name="Anvar Y."/>
            <person name="Smit S."/>
            <person name="Van Straalen N."/>
            <person name="Roelofs D."/>
        </authorList>
    </citation>
    <scope>NUCLEOTIDE SEQUENCE [LARGE SCALE GENOMIC DNA]</scope>
    <source>
        <strain evidence="9 10">VU population</strain>
        <tissue evidence="9">Whole body</tissue>
    </source>
</reference>
<dbReference type="AlphaFoldDB" id="A0A226DYH2"/>
<evidence type="ECO:0000256" key="1">
    <source>
        <dbReference type="ARBA" id="ARBA00004141"/>
    </source>
</evidence>
<evidence type="ECO:0000256" key="5">
    <source>
        <dbReference type="ARBA" id="ARBA00022989"/>
    </source>
</evidence>
<dbReference type="PANTHER" id="PTHR48041">
    <property type="entry name" value="ABC TRANSPORTER G FAMILY MEMBER 28"/>
    <property type="match status" value="1"/>
</dbReference>
<sequence>MSLVWQNVSFKASGSICSSIRLGCCCGSCGLVENENAKILHDLSGKVDPGELCALMGPSGAGKSTLLKFITQGKNHRGCDGQLWVTVEKDVKAAFITQDEKDHLLSNLTVYESLYYASELKNPKNTRAWRHKDIVDIVLEDLELDKIKNNMVGKCSGGERKRIAIGQELACEDKPDFLFLDEFRVVVVVGGGTRRKCIRGHAAPPKNYPTLAPLINWSALTSDLYHVSPTDFITAPQVGLNGILPPVNPPPNAIETIFNSVFKWYPEPTSGLDSYSGFNVVFLLRKLAQTQKMSIITTIHQPSFDMLEQFHKVYTISKAGNCIYNGPPDNIQPTLATYNFKCPKTANPADSIIKVASSVNRDDLIVGTIGNYEILQIEMQNMIADEDVEVDEDEDDAYDDLNQNRVPLSLVEDLKNNRLICDEMTQRVLSEWDGSSISPGRHIEGEGLCKPRATFCLKDLWILLKRAGRTSIWRQRKLILIRFALHVVVAGVLTTLYGRELGVADGLLFLMFAALMPTVLAFPAGIQLFLNEHRNGWYSTGTYYISKTLLEIPCQFAFPFFYTYLLYWYSEQIGMDTWYGGLFGFMSWRYSAFLWITFLSCFIAQGLGFLIGIICVDSFNITVILSSTILLFLFLFSGFSVKTIAMAASVKWITNLSFIRFSFESLLIVIYGFDRCTYLPGDIGNTVLYMFDLSDSDLRRNVIWLLSHLIVIRVTAYVLLKMKAEPNFLRPAPVVYRALTMTSYVLGHLKPLFSKMGSLTTMVIQFLVIVVLVQLVVGGVLLIFNLLQ</sequence>
<feature type="transmembrane region" description="Helical" evidence="7">
    <location>
        <begin position="590"/>
        <end position="613"/>
    </location>
</feature>
<dbReference type="InterPro" id="IPR013525">
    <property type="entry name" value="ABC2_TM"/>
</dbReference>
<dbReference type="GO" id="GO:0005886">
    <property type="term" value="C:plasma membrane"/>
    <property type="evidence" value="ECO:0007669"/>
    <property type="project" value="TreeGrafter"/>
</dbReference>
<dbReference type="Pfam" id="PF00005">
    <property type="entry name" value="ABC_tran"/>
    <property type="match status" value="1"/>
</dbReference>
<dbReference type="InterPro" id="IPR027417">
    <property type="entry name" value="P-loop_NTPase"/>
</dbReference>
<dbReference type="GO" id="GO:0140359">
    <property type="term" value="F:ABC-type transporter activity"/>
    <property type="evidence" value="ECO:0007669"/>
    <property type="project" value="InterPro"/>
</dbReference>
<dbReference type="SUPFAM" id="SSF52540">
    <property type="entry name" value="P-loop containing nucleoside triphosphate hydrolases"/>
    <property type="match status" value="2"/>
</dbReference>
<feature type="transmembrane region" description="Helical" evidence="7">
    <location>
        <begin position="507"/>
        <end position="530"/>
    </location>
</feature>
<comment type="caution">
    <text evidence="9">The sequence shown here is derived from an EMBL/GenBank/DDBJ whole genome shotgun (WGS) entry which is preliminary data.</text>
</comment>